<feature type="compositionally biased region" description="Basic and acidic residues" evidence="1">
    <location>
        <begin position="380"/>
        <end position="390"/>
    </location>
</feature>
<dbReference type="EMBL" id="JAVEPI010000004">
    <property type="protein sequence ID" value="KAK1442047.1"/>
    <property type="molecule type" value="Genomic_DNA"/>
</dbReference>
<name>A0AAD8LPL6_BABGI</name>
<evidence type="ECO:0000256" key="1">
    <source>
        <dbReference type="SAM" id="MobiDB-lite"/>
    </source>
</evidence>
<evidence type="ECO:0000313" key="3">
    <source>
        <dbReference type="Proteomes" id="UP001230268"/>
    </source>
</evidence>
<accession>A0AAD8LPL6</accession>
<dbReference type="AlphaFoldDB" id="A0AAD8LPL6"/>
<proteinExistence type="predicted"/>
<gene>
    <name evidence="2" type="ORF">BgAZ_400770</name>
</gene>
<protein>
    <submittedName>
        <fullName evidence="2">Uncharacterized protein</fullName>
    </submittedName>
</protein>
<sequence length="415" mass="49378">MMECIYATAKKRSNTSKSKSLIPKKKAKEKPTFNKAKMTITAEQRKKIDELYRAHIAVTDTPAYVEKLSLNTYTEESSPYLTLFQSEKITKDDLIGIDQPFGLVPPDRYELWKLCGRVCDPEPPISSQSLTPKQFTQRLFGNKFELTKDEFNYNIDYKMRFYAPGYGDIFFIDKVRCWRAWFLFRDYKEGREDLPTYRSIHQILRPKDEFPLSAAMLAVNYEIHRQGVHPAILDMFWKFFTDDEEIIKRDIVTCKLNWIVDRLKKLDPGEGISPDNFYHIFIEPAREALKHFHKDSFVRDQHRRMRESDIYQKVLSNNKALRQRYKILTAAYLEEIRSMYKTPTPTFYRRYERRRLAGYFNLLADNYERNQRRRALPPELVEKYKAERAAKPVVKKKREKRPSKRNKKLGRGVAN</sequence>
<feature type="region of interest" description="Disordered" evidence="1">
    <location>
        <begin position="378"/>
        <end position="415"/>
    </location>
</feature>
<comment type="caution">
    <text evidence="2">The sequence shown here is derived from an EMBL/GenBank/DDBJ whole genome shotgun (WGS) entry which is preliminary data.</text>
</comment>
<feature type="compositionally biased region" description="Basic residues" evidence="1">
    <location>
        <begin position="393"/>
        <end position="415"/>
    </location>
</feature>
<keyword evidence="3" id="KW-1185">Reference proteome</keyword>
<reference evidence="2" key="1">
    <citation type="submission" date="2023-08" db="EMBL/GenBank/DDBJ databases">
        <title>Draft sequence of the Babesia gibsoni genome.</title>
        <authorList>
            <person name="Yamagishi J.Y."/>
            <person name="Xuan X.X."/>
        </authorList>
    </citation>
    <scope>NUCLEOTIDE SEQUENCE</scope>
    <source>
        <strain evidence="2">Azabu</strain>
    </source>
</reference>
<dbReference type="Proteomes" id="UP001230268">
    <property type="component" value="Unassembled WGS sequence"/>
</dbReference>
<evidence type="ECO:0000313" key="2">
    <source>
        <dbReference type="EMBL" id="KAK1442047.1"/>
    </source>
</evidence>
<organism evidence="2 3">
    <name type="scientific">Babesia gibsoni</name>
    <dbReference type="NCBI Taxonomy" id="33632"/>
    <lineage>
        <taxon>Eukaryota</taxon>
        <taxon>Sar</taxon>
        <taxon>Alveolata</taxon>
        <taxon>Apicomplexa</taxon>
        <taxon>Aconoidasida</taxon>
        <taxon>Piroplasmida</taxon>
        <taxon>Babesiidae</taxon>
        <taxon>Babesia</taxon>
    </lineage>
</organism>